<organism evidence="1 2">
    <name type="scientific">Chaenocephalus aceratus</name>
    <name type="common">Blackfin icefish</name>
    <name type="synonym">Chaenichthys aceratus</name>
    <dbReference type="NCBI Taxonomy" id="36190"/>
    <lineage>
        <taxon>Eukaryota</taxon>
        <taxon>Metazoa</taxon>
        <taxon>Chordata</taxon>
        <taxon>Craniata</taxon>
        <taxon>Vertebrata</taxon>
        <taxon>Euteleostomi</taxon>
        <taxon>Actinopterygii</taxon>
        <taxon>Neopterygii</taxon>
        <taxon>Teleostei</taxon>
        <taxon>Neoteleostei</taxon>
        <taxon>Acanthomorphata</taxon>
        <taxon>Eupercaria</taxon>
        <taxon>Perciformes</taxon>
        <taxon>Notothenioidei</taxon>
        <taxon>Channichthyidae</taxon>
        <taxon>Chaenocephalus</taxon>
    </lineage>
</organism>
<protein>
    <submittedName>
        <fullName evidence="1">Uncharacterized protein</fullName>
    </submittedName>
</protein>
<accession>A0ACB9X1E3</accession>
<dbReference type="EMBL" id="CM043793">
    <property type="protein sequence ID" value="KAI4820075.1"/>
    <property type="molecule type" value="Genomic_DNA"/>
</dbReference>
<reference evidence="1" key="1">
    <citation type="submission" date="2022-05" db="EMBL/GenBank/DDBJ databases">
        <title>Chromosome-level genome of Chaenocephalus aceratus.</title>
        <authorList>
            <person name="Park H."/>
        </authorList>
    </citation>
    <scope>NUCLEOTIDE SEQUENCE</scope>
    <source>
        <strain evidence="1">KU_202001</strain>
    </source>
</reference>
<comment type="caution">
    <text evidence="1">The sequence shown here is derived from an EMBL/GenBank/DDBJ whole genome shotgun (WGS) entry which is preliminary data.</text>
</comment>
<gene>
    <name evidence="1" type="ORF">KUCAC02_028067</name>
</gene>
<evidence type="ECO:0000313" key="1">
    <source>
        <dbReference type="EMBL" id="KAI4820075.1"/>
    </source>
</evidence>
<dbReference type="Proteomes" id="UP001057452">
    <property type="component" value="Chromosome 9"/>
</dbReference>
<evidence type="ECO:0000313" key="2">
    <source>
        <dbReference type="Proteomes" id="UP001057452"/>
    </source>
</evidence>
<sequence length="131" mass="14859">MTPQPVRALIYGERGDSSVVKYKITATPGGPPSQQKEPVRVNGQEVRFFTPVRRSVRIERSSLRYPASLQEHDLCVASYADLISEEDAERSEEQEGGETSPYADNTPMYVYRQNEALEDKVFVKLVYDEDV</sequence>
<name>A0ACB9X1E3_CHAAC</name>
<keyword evidence="2" id="KW-1185">Reference proteome</keyword>
<proteinExistence type="predicted"/>